<gene>
    <name evidence="2" type="ORF">AURDEDRAFT_174215</name>
</gene>
<dbReference type="KEGG" id="adl:AURDEDRAFT_174215"/>
<dbReference type="AlphaFoldDB" id="J0D9W1"/>
<sequence>MLARIRESSALSLGDQPTENARALTTAYDSTHRYLLHKQSLFPGTPMLDIEQDEKKPRKSKRVSRPATSAESSDVPDGVRLRKRARFAVPVTDTEAADWAAVVGRLVKGKTKLTPELLADVNLAINDMEGRKGDFSQDVLQDGLLDIVTLLAEVHDNDLYSLGALRDRARALVAMWKRDMAM</sequence>
<proteinExistence type="predicted"/>
<keyword evidence="3" id="KW-1185">Reference proteome</keyword>
<evidence type="ECO:0000313" key="2">
    <source>
        <dbReference type="EMBL" id="EJD36692.1"/>
    </source>
</evidence>
<accession>J0D9W1</accession>
<protein>
    <submittedName>
        <fullName evidence="2">Uncharacterized protein</fullName>
    </submittedName>
</protein>
<dbReference type="EMBL" id="JH687855">
    <property type="protein sequence ID" value="EJD36692.1"/>
    <property type="molecule type" value="Genomic_DNA"/>
</dbReference>
<evidence type="ECO:0000313" key="3">
    <source>
        <dbReference type="Proteomes" id="UP000006514"/>
    </source>
</evidence>
<name>J0D9W1_AURST</name>
<reference evidence="3" key="1">
    <citation type="journal article" date="2012" name="Science">
        <title>The Paleozoic origin of enzymatic lignin decomposition reconstructed from 31 fungal genomes.</title>
        <authorList>
            <person name="Floudas D."/>
            <person name="Binder M."/>
            <person name="Riley R."/>
            <person name="Barry K."/>
            <person name="Blanchette R.A."/>
            <person name="Henrissat B."/>
            <person name="Martinez A.T."/>
            <person name="Otillar R."/>
            <person name="Spatafora J.W."/>
            <person name="Yadav J.S."/>
            <person name="Aerts A."/>
            <person name="Benoit I."/>
            <person name="Boyd A."/>
            <person name="Carlson A."/>
            <person name="Copeland A."/>
            <person name="Coutinho P.M."/>
            <person name="de Vries R.P."/>
            <person name="Ferreira P."/>
            <person name="Findley K."/>
            <person name="Foster B."/>
            <person name="Gaskell J."/>
            <person name="Glotzer D."/>
            <person name="Gorecki P."/>
            <person name="Heitman J."/>
            <person name="Hesse C."/>
            <person name="Hori C."/>
            <person name="Igarashi K."/>
            <person name="Jurgens J.A."/>
            <person name="Kallen N."/>
            <person name="Kersten P."/>
            <person name="Kohler A."/>
            <person name="Kuees U."/>
            <person name="Kumar T.K.A."/>
            <person name="Kuo A."/>
            <person name="LaButti K."/>
            <person name="Larrondo L.F."/>
            <person name="Lindquist E."/>
            <person name="Ling A."/>
            <person name="Lombard V."/>
            <person name="Lucas S."/>
            <person name="Lundell T."/>
            <person name="Martin R."/>
            <person name="McLaughlin D.J."/>
            <person name="Morgenstern I."/>
            <person name="Morin E."/>
            <person name="Murat C."/>
            <person name="Nagy L.G."/>
            <person name="Nolan M."/>
            <person name="Ohm R.A."/>
            <person name="Patyshakuliyeva A."/>
            <person name="Rokas A."/>
            <person name="Ruiz-Duenas F.J."/>
            <person name="Sabat G."/>
            <person name="Salamov A."/>
            <person name="Samejima M."/>
            <person name="Schmutz J."/>
            <person name="Slot J.C."/>
            <person name="St John F."/>
            <person name="Stenlid J."/>
            <person name="Sun H."/>
            <person name="Sun S."/>
            <person name="Syed K."/>
            <person name="Tsang A."/>
            <person name="Wiebenga A."/>
            <person name="Young D."/>
            <person name="Pisabarro A."/>
            <person name="Eastwood D.C."/>
            <person name="Martin F."/>
            <person name="Cullen D."/>
            <person name="Grigoriev I.V."/>
            <person name="Hibbett D.S."/>
        </authorList>
    </citation>
    <scope>NUCLEOTIDE SEQUENCE [LARGE SCALE GENOMIC DNA]</scope>
    <source>
        <strain evidence="3">TFB10046</strain>
    </source>
</reference>
<evidence type="ECO:0000256" key="1">
    <source>
        <dbReference type="SAM" id="MobiDB-lite"/>
    </source>
</evidence>
<feature type="region of interest" description="Disordered" evidence="1">
    <location>
        <begin position="46"/>
        <end position="77"/>
    </location>
</feature>
<organism evidence="2 3">
    <name type="scientific">Auricularia subglabra (strain TFB-10046 / SS5)</name>
    <name type="common">White-rot fungus</name>
    <name type="synonym">Auricularia delicata (strain TFB10046)</name>
    <dbReference type="NCBI Taxonomy" id="717982"/>
    <lineage>
        <taxon>Eukaryota</taxon>
        <taxon>Fungi</taxon>
        <taxon>Dikarya</taxon>
        <taxon>Basidiomycota</taxon>
        <taxon>Agaricomycotina</taxon>
        <taxon>Agaricomycetes</taxon>
        <taxon>Auriculariales</taxon>
        <taxon>Auriculariaceae</taxon>
        <taxon>Auricularia</taxon>
    </lineage>
</organism>
<dbReference type="Proteomes" id="UP000006514">
    <property type="component" value="Unassembled WGS sequence"/>
</dbReference>
<dbReference type="InParanoid" id="J0D9W1"/>